<evidence type="ECO:0000313" key="10">
    <source>
        <dbReference type="Proteomes" id="UP000050320"/>
    </source>
</evidence>
<evidence type="ECO:0000259" key="6">
    <source>
        <dbReference type="Pfam" id="PF02016"/>
    </source>
</evidence>
<dbReference type="InterPro" id="IPR040921">
    <property type="entry name" value="Peptidase_S66C"/>
</dbReference>
<evidence type="ECO:0000256" key="4">
    <source>
        <dbReference type="ARBA" id="ARBA00022801"/>
    </source>
</evidence>
<keyword evidence="2" id="KW-0121">Carboxypeptidase</keyword>
<evidence type="ECO:0000259" key="7">
    <source>
        <dbReference type="Pfam" id="PF17676"/>
    </source>
</evidence>
<feature type="domain" description="LD-carboxypeptidase N-terminal" evidence="6">
    <location>
        <begin position="15"/>
        <end position="133"/>
    </location>
</feature>
<evidence type="ECO:0000256" key="3">
    <source>
        <dbReference type="ARBA" id="ARBA00022670"/>
    </source>
</evidence>
<dbReference type="InterPro" id="IPR040449">
    <property type="entry name" value="Peptidase_S66_N"/>
</dbReference>
<keyword evidence="10" id="KW-1185">Reference proteome</keyword>
<evidence type="ECO:0000256" key="1">
    <source>
        <dbReference type="ARBA" id="ARBA00010233"/>
    </source>
</evidence>
<comment type="similarity">
    <text evidence="1">Belongs to the peptidase S66 family.</text>
</comment>
<evidence type="ECO:0000256" key="5">
    <source>
        <dbReference type="ARBA" id="ARBA00022825"/>
    </source>
</evidence>
<dbReference type="Gene3D" id="3.50.30.60">
    <property type="entry name" value="LD-carboxypeptidase A C-terminal domain-like"/>
    <property type="match status" value="1"/>
</dbReference>
<dbReference type="EMBL" id="LKBG01000254">
    <property type="protein sequence ID" value="KQB34126.1"/>
    <property type="molecule type" value="Genomic_DNA"/>
</dbReference>
<sequence length="309" mass="34622">MERIKPPKLRPGDEIRIIAPASAPDMIRLSKGISRLKKLGYRVTVGKNIKKLNQRNDLAAPAKDRAEELMSAFKDDNVKAIFCARGGYGSIHILSLLDYDIIRDHPKIFMGYSDITALHLAINRNANLITFHGPMVASDIEDFAKPSIKDFMDILTGNSTKINIYEDRLIKYIIPGNTEGLSMGTNISLVASLLGTNYIPDTTGRIFFIEDTDVTSGDIDRYFFSMKLADIVDKFNGFVFGDFKAIFDKEEPMPSIEDVIQKFMNEINKPSLYGAPFGHGEEQMIIPLNAMVRISDEEPYISLSENVVD</sequence>
<dbReference type="PATRIC" id="fig|507754.4.peg.255"/>
<dbReference type="AlphaFoldDB" id="A0A0P9GYW9"/>
<dbReference type="RefSeq" id="WP_048101704.1">
    <property type="nucleotide sequence ID" value="NZ_JBBYJF010000011.1"/>
</dbReference>
<dbReference type="GO" id="GO:0004180">
    <property type="term" value="F:carboxypeptidase activity"/>
    <property type="evidence" value="ECO:0007669"/>
    <property type="project" value="UniProtKB-KW"/>
</dbReference>
<reference evidence="8 11" key="1">
    <citation type="submission" date="2015-09" db="EMBL/GenBank/DDBJ databases">
        <title>Draft genome sequence of Acidiplasma aeolicum DSM 18409.</title>
        <authorList>
            <person name="Hemp J."/>
        </authorList>
    </citation>
    <scope>NUCLEOTIDE SEQUENCE [LARGE SCALE GENOMIC DNA]</scope>
    <source>
        <strain evidence="8 11">V</strain>
    </source>
</reference>
<dbReference type="SUPFAM" id="SSF52317">
    <property type="entry name" value="Class I glutamine amidotransferase-like"/>
    <property type="match status" value="1"/>
</dbReference>
<dbReference type="EMBL" id="LJCQ01000187">
    <property type="protein sequence ID" value="KPV46751.1"/>
    <property type="molecule type" value="Genomic_DNA"/>
</dbReference>
<evidence type="ECO:0000256" key="2">
    <source>
        <dbReference type="ARBA" id="ARBA00022645"/>
    </source>
</evidence>
<keyword evidence="4" id="KW-0378">Hydrolase</keyword>
<keyword evidence="5" id="KW-0720">Serine protease</keyword>
<dbReference type="Proteomes" id="UP000050515">
    <property type="component" value="Unassembled WGS sequence"/>
</dbReference>
<dbReference type="PIRSF" id="PIRSF028757">
    <property type="entry name" value="LD-carboxypeptidase"/>
    <property type="match status" value="1"/>
</dbReference>
<dbReference type="OrthoDB" id="55610at2157"/>
<dbReference type="GO" id="GO:0008236">
    <property type="term" value="F:serine-type peptidase activity"/>
    <property type="evidence" value="ECO:0007669"/>
    <property type="project" value="UniProtKB-KW"/>
</dbReference>
<proteinExistence type="inferred from homology"/>
<organism evidence="8 11">
    <name type="scientific">Acidiplasma aeolicum</name>
    <dbReference type="NCBI Taxonomy" id="507754"/>
    <lineage>
        <taxon>Archaea</taxon>
        <taxon>Methanobacteriati</taxon>
        <taxon>Thermoplasmatota</taxon>
        <taxon>Thermoplasmata</taxon>
        <taxon>Thermoplasmatales</taxon>
        <taxon>Ferroplasmaceae</taxon>
        <taxon>Acidiplasma</taxon>
    </lineage>
</organism>
<feature type="domain" description="LD-carboxypeptidase C-terminal" evidence="7">
    <location>
        <begin position="179"/>
        <end position="294"/>
    </location>
</feature>
<dbReference type="InterPro" id="IPR027461">
    <property type="entry name" value="Carboxypeptidase_A_C_sf"/>
</dbReference>
<dbReference type="Pfam" id="PF17676">
    <property type="entry name" value="Peptidase_S66C"/>
    <property type="match status" value="1"/>
</dbReference>
<dbReference type="PANTHER" id="PTHR30237">
    <property type="entry name" value="MURAMOYLTETRAPEPTIDE CARBOXYPEPTIDASE"/>
    <property type="match status" value="1"/>
</dbReference>
<dbReference type="SUPFAM" id="SSF141986">
    <property type="entry name" value="LD-carboxypeptidase A C-terminal domain-like"/>
    <property type="match status" value="1"/>
</dbReference>
<dbReference type="InterPro" id="IPR003507">
    <property type="entry name" value="S66_fam"/>
</dbReference>
<dbReference type="Pfam" id="PF02016">
    <property type="entry name" value="Peptidase_S66"/>
    <property type="match status" value="1"/>
</dbReference>
<dbReference type="Proteomes" id="UP000050320">
    <property type="component" value="Unassembled WGS sequence"/>
</dbReference>
<dbReference type="CDD" id="cd07025">
    <property type="entry name" value="Peptidase_S66"/>
    <property type="match status" value="1"/>
</dbReference>
<dbReference type="Gene3D" id="3.40.50.10740">
    <property type="entry name" value="Class I glutamine amidotransferase-like"/>
    <property type="match status" value="1"/>
</dbReference>
<evidence type="ECO:0000313" key="11">
    <source>
        <dbReference type="Proteomes" id="UP000050515"/>
    </source>
</evidence>
<reference evidence="9 10" key="2">
    <citation type="submission" date="2015-09" db="EMBL/GenBank/DDBJ databases">
        <title>Heavy metals and arsenic resistance mechanisms in polyextremophilic archaea of the family Ferroplasmaceae.</title>
        <authorList>
            <person name="Bulaev A.G."/>
            <person name="Kanygina A.V."/>
        </authorList>
    </citation>
    <scope>NUCLEOTIDE SEQUENCE [LARGE SCALE GENOMIC DNA]</scope>
    <source>
        <strain evidence="9 10">VT</strain>
    </source>
</reference>
<dbReference type="PANTHER" id="PTHR30237:SF2">
    <property type="entry name" value="MUREIN TETRAPEPTIDE CARBOXYPEPTIDASE"/>
    <property type="match status" value="1"/>
</dbReference>
<comment type="caution">
    <text evidence="8">The sequence shown here is derived from an EMBL/GenBank/DDBJ whole genome shotgun (WGS) entry which is preliminary data.</text>
</comment>
<evidence type="ECO:0000313" key="8">
    <source>
        <dbReference type="EMBL" id="KPV46751.1"/>
    </source>
</evidence>
<dbReference type="GO" id="GO:0006508">
    <property type="term" value="P:proteolysis"/>
    <property type="evidence" value="ECO:0007669"/>
    <property type="project" value="UniProtKB-KW"/>
</dbReference>
<evidence type="ECO:0000313" key="9">
    <source>
        <dbReference type="EMBL" id="KQB34126.1"/>
    </source>
</evidence>
<name>A0A0P9GYW9_9ARCH</name>
<dbReference type="InterPro" id="IPR029062">
    <property type="entry name" value="Class_I_gatase-like"/>
</dbReference>
<protein>
    <submittedName>
        <fullName evidence="8">Peptidase S66</fullName>
    </submittedName>
</protein>
<dbReference type="InterPro" id="IPR027478">
    <property type="entry name" value="LdcA_N"/>
</dbReference>
<accession>A0A0P9GYW9</accession>
<dbReference type="GeneID" id="84222293"/>
<keyword evidence="3" id="KW-0645">Protease</keyword>
<gene>
    <name evidence="9" type="ORF">AOG54_05590</name>
    <name evidence="8" type="ORF">SE19_04150</name>
</gene>